<feature type="compositionally biased region" description="Basic and acidic residues" evidence="1">
    <location>
        <begin position="58"/>
        <end position="68"/>
    </location>
</feature>
<accession>A0A2T7NVV7</accession>
<evidence type="ECO:0000313" key="2">
    <source>
        <dbReference type="EMBL" id="PVD25297.1"/>
    </source>
</evidence>
<evidence type="ECO:0000256" key="1">
    <source>
        <dbReference type="SAM" id="MobiDB-lite"/>
    </source>
</evidence>
<dbReference type="EMBL" id="PZQS01000009">
    <property type="protein sequence ID" value="PVD25297.1"/>
    <property type="molecule type" value="Genomic_DNA"/>
</dbReference>
<gene>
    <name evidence="2" type="ORF">C0Q70_15797</name>
</gene>
<dbReference type="AlphaFoldDB" id="A0A2T7NVV7"/>
<evidence type="ECO:0000313" key="3">
    <source>
        <dbReference type="Proteomes" id="UP000245119"/>
    </source>
</evidence>
<feature type="region of interest" description="Disordered" evidence="1">
    <location>
        <begin position="58"/>
        <end position="82"/>
    </location>
</feature>
<sequence length="82" mass="8911">MSVMESGSPQVHTDDYPVICARRGTRIFPHSLALGAEVQSAESTSCNTFPGCEVGEHIHPPQLHDPRVGTELLPPTSTMELR</sequence>
<name>A0A2T7NVV7_POMCA</name>
<comment type="caution">
    <text evidence="2">The sequence shown here is derived from an EMBL/GenBank/DDBJ whole genome shotgun (WGS) entry which is preliminary data.</text>
</comment>
<organism evidence="2 3">
    <name type="scientific">Pomacea canaliculata</name>
    <name type="common">Golden apple snail</name>
    <dbReference type="NCBI Taxonomy" id="400727"/>
    <lineage>
        <taxon>Eukaryota</taxon>
        <taxon>Metazoa</taxon>
        <taxon>Spiralia</taxon>
        <taxon>Lophotrochozoa</taxon>
        <taxon>Mollusca</taxon>
        <taxon>Gastropoda</taxon>
        <taxon>Caenogastropoda</taxon>
        <taxon>Architaenioglossa</taxon>
        <taxon>Ampullarioidea</taxon>
        <taxon>Ampullariidae</taxon>
        <taxon>Pomacea</taxon>
    </lineage>
</organism>
<proteinExistence type="predicted"/>
<reference evidence="2 3" key="1">
    <citation type="submission" date="2018-04" db="EMBL/GenBank/DDBJ databases">
        <title>The genome of golden apple snail Pomacea canaliculata provides insight into stress tolerance and invasive adaptation.</title>
        <authorList>
            <person name="Liu C."/>
            <person name="Liu B."/>
            <person name="Ren Y."/>
            <person name="Zhang Y."/>
            <person name="Wang H."/>
            <person name="Li S."/>
            <person name="Jiang F."/>
            <person name="Yin L."/>
            <person name="Zhang G."/>
            <person name="Qian W."/>
            <person name="Fan W."/>
        </authorList>
    </citation>
    <scope>NUCLEOTIDE SEQUENCE [LARGE SCALE GENOMIC DNA]</scope>
    <source>
        <strain evidence="2">SZHN2017</strain>
        <tissue evidence="2">Muscle</tissue>
    </source>
</reference>
<dbReference type="Proteomes" id="UP000245119">
    <property type="component" value="Linkage Group LG9"/>
</dbReference>
<protein>
    <submittedName>
        <fullName evidence="2">Uncharacterized protein</fullName>
    </submittedName>
</protein>
<keyword evidence="3" id="KW-1185">Reference proteome</keyword>